<dbReference type="AlphaFoldDB" id="A0AAP9E0L9"/>
<evidence type="ECO:0000313" key="1">
    <source>
        <dbReference type="EMBL" id="QDY92781.1"/>
    </source>
</evidence>
<protein>
    <submittedName>
        <fullName evidence="1">Uncharacterized protein</fullName>
    </submittedName>
</protein>
<dbReference type="Proteomes" id="UP000222296">
    <property type="component" value="Chromosome Circular"/>
</dbReference>
<evidence type="ECO:0000313" key="2">
    <source>
        <dbReference type="Proteomes" id="UP000222296"/>
    </source>
</evidence>
<accession>A0AAP9E0L9</accession>
<dbReference type="EMBL" id="CP042274">
    <property type="protein sequence ID" value="QDY92781.1"/>
    <property type="molecule type" value="Genomic_DNA"/>
</dbReference>
<gene>
    <name evidence="1" type="ORF">CG010_000625</name>
</gene>
<name>A0AAP9E0L9_AGRTU</name>
<organism evidence="1 2">
    <name type="scientific">Agrobacterium tumefaciens</name>
    <dbReference type="NCBI Taxonomy" id="358"/>
    <lineage>
        <taxon>Bacteria</taxon>
        <taxon>Pseudomonadati</taxon>
        <taxon>Pseudomonadota</taxon>
        <taxon>Alphaproteobacteria</taxon>
        <taxon>Hyphomicrobiales</taxon>
        <taxon>Rhizobiaceae</taxon>
        <taxon>Rhizobium/Agrobacterium group</taxon>
        <taxon>Agrobacterium</taxon>
        <taxon>Agrobacterium tumefaciens complex</taxon>
    </lineage>
</organism>
<proteinExistence type="predicted"/>
<sequence length="299" mass="34017">MTRRTAKIGRTPIRSLEELEKSQNELDARFRQYLVSYKPDINLKMRKALELRGAHKLHAVNLKCRFQLGTSLNDALESHFRDSRIATAYFVTLVSEVHAVNAAIGREHDLAAHRQWIASILDGISFLGMIEPAYYPRVSFMPPSNEDWISWHAHMVLWDVTAATLKELKRRVNSSESSFRPGASVFHFRKAHVRNIEAEVAYMCKSPRSEHYTYPVKRRIVDARTGEKRFTPTGTYRQNKREIRSGKLPIVLSALANKPISSLCVSGGAGIRIASMALSSARRALKKETKARDRMLQSL</sequence>
<dbReference type="RefSeq" id="WP_144030929.1">
    <property type="nucleotide sequence ID" value="NZ_CP042274.1"/>
</dbReference>
<reference evidence="1 2" key="1">
    <citation type="journal article" date="2017" name="Genome Announc.">
        <title>Draft Genome Sequence of Agrobacterium tumefaciens Biovar 1 Strain 186, Isolated from Walnut.</title>
        <authorList>
            <person name="Poret-Peterson A.T."/>
            <person name="Bhatnagar S."/>
            <person name="McClean A.E."/>
            <person name="Kluepfel D.A."/>
        </authorList>
    </citation>
    <scope>NUCLEOTIDE SEQUENCE [LARGE SCALE GENOMIC DNA]</scope>
    <source>
        <strain evidence="1 2">186</strain>
    </source>
</reference>